<protein>
    <recommendedName>
        <fullName evidence="1">UPF0336 protein ACFFFR_04390</fullName>
    </recommendedName>
</protein>
<proteinExistence type="inferred from homology"/>
<dbReference type="InterPro" id="IPR050965">
    <property type="entry name" value="UPF0336/Enoyl-CoA_hydratase"/>
</dbReference>
<dbReference type="InterPro" id="IPR039569">
    <property type="entry name" value="FAS1-like_DH_region"/>
</dbReference>
<gene>
    <name evidence="3" type="ORF">ACFFFR_04390</name>
</gene>
<evidence type="ECO:0000313" key="3">
    <source>
        <dbReference type="EMBL" id="MFC0581625.1"/>
    </source>
</evidence>
<evidence type="ECO:0000259" key="2">
    <source>
        <dbReference type="Pfam" id="PF13452"/>
    </source>
</evidence>
<dbReference type="CDD" id="cd03441">
    <property type="entry name" value="R_hydratase_like"/>
    <property type="match status" value="1"/>
</dbReference>
<dbReference type="PANTHER" id="PTHR43437:SF3">
    <property type="entry name" value="HYDROXYACYL-THIOESTER DEHYDRATASE TYPE 2, MITOCHONDRIAL"/>
    <property type="match status" value="1"/>
</dbReference>
<keyword evidence="4" id="KW-1185">Reference proteome</keyword>
<dbReference type="SUPFAM" id="SSF54637">
    <property type="entry name" value="Thioesterase/thiol ester dehydrase-isomerase"/>
    <property type="match status" value="1"/>
</dbReference>
<reference evidence="3 4" key="1">
    <citation type="submission" date="2024-09" db="EMBL/GenBank/DDBJ databases">
        <authorList>
            <person name="Sun Q."/>
            <person name="Mori K."/>
        </authorList>
    </citation>
    <scope>NUCLEOTIDE SEQUENCE [LARGE SCALE GENOMIC DNA]</scope>
    <source>
        <strain evidence="3 4">NCAIM B.02604</strain>
    </source>
</reference>
<dbReference type="RefSeq" id="WP_377458315.1">
    <property type="nucleotide sequence ID" value="NZ_JBHLUB010000021.1"/>
</dbReference>
<feature type="domain" description="FAS1-like dehydratase" evidence="2">
    <location>
        <begin position="9"/>
        <end position="133"/>
    </location>
</feature>
<evidence type="ECO:0000313" key="4">
    <source>
        <dbReference type="Proteomes" id="UP001589862"/>
    </source>
</evidence>
<accession>A0ABV6P910</accession>
<name>A0ABV6P910_9MICC</name>
<dbReference type="PANTHER" id="PTHR43437">
    <property type="entry name" value="HYDROXYACYL-THIOESTER DEHYDRATASE TYPE 2, MITOCHONDRIAL-RELATED"/>
    <property type="match status" value="1"/>
</dbReference>
<dbReference type="HAMAP" id="MF_00799">
    <property type="entry name" value="UPF0336"/>
    <property type="match status" value="1"/>
</dbReference>
<dbReference type="Gene3D" id="3.10.129.10">
    <property type="entry name" value="Hotdog Thioesterase"/>
    <property type="match status" value="1"/>
</dbReference>
<comment type="caution">
    <text evidence="3">The sequence shown here is derived from an EMBL/GenBank/DDBJ whole genome shotgun (WGS) entry which is preliminary data.</text>
</comment>
<dbReference type="InterPro" id="IPR029069">
    <property type="entry name" value="HotDog_dom_sf"/>
</dbReference>
<dbReference type="InterPro" id="IPR016709">
    <property type="entry name" value="HadA-like"/>
</dbReference>
<sequence>MSVNTDMAGRVYPPAPSYQIGREKIREFAAATQATNPAHFDVEAAQALGHADLLAPPTFAVIIAQQAEAALVKDPEAGIDFSRVVHADERFTYQRPLIAGMEVQATLSVERIRAMGTGAMVSTKVTLQDVSDDSLVAEVFSTLLVRGEDQ</sequence>
<dbReference type="Pfam" id="PF13452">
    <property type="entry name" value="FAS1_DH_region"/>
    <property type="match status" value="1"/>
</dbReference>
<comment type="similarity">
    <text evidence="1">Belongs to the UPF0336 family.</text>
</comment>
<dbReference type="PIRSF" id="PIRSF018072">
    <property type="entry name" value="UCP018072"/>
    <property type="match status" value="1"/>
</dbReference>
<dbReference type="Proteomes" id="UP001589862">
    <property type="component" value="Unassembled WGS sequence"/>
</dbReference>
<organism evidence="3 4">
    <name type="scientific">Micrococcoides hystricis</name>
    <dbReference type="NCBI Taxonomy" id="1572761"/>
    <lineage>
        <taxon>Bacteria</taxon>
        <taxon>Bacillati</taxon>
        <taxon>Actinomycetota</taxon>
        <taxon>Actinomycetes</taxon>
        <taxon>Micrococcales</taxon>
        <taxon>Micrococcaceae</taxon>
        <taxon>Micrococcoides</taxon>
    </lineage>
</organism>
<dbReference type="EMBL" id="JBHLUB010000021">
    <property type="protein sequence ID" value="MFC0581625.1"/>
    <property type="molecule type" value="Genomic_DNA"/>
</dbReference>
<evidence type="ECO:0000256" key="1">
    <source>
        <dbReference type="HAMAP-Rule" id="MF_00799"/>
    </source>
</evidence>